<evidence type="ECO:0000256" key="4">
    <source>
        <dbReference type="ARBA" id="ARBA00023002"/>
    </source>
</evidence>
<dbReference type="AlphaFoldDB" id="A5DTB5"/>
<name>A5DTB5_LODEL</name>
<dbReference type="PANTHER" id="PTHR43104">
    <property type="entry name" value="L-2-HYDROXYGLUTARATE DEHYDROGENASE, MITOCHONDRIAL"/>
    <property type="match status" value="1"/>
</dbReference>
<comment type="catalytic activity">
    <reaction evidence="5">
        <text>(S)-2-hydroxyglutarate + A = 2-oxoglutarate + AH2</text>
        <dbReference type="Rhea" id="RHEA:21252"/>
        <dbReference type="ChEBI" id="CHEBI:13193"/>
        <dbReference type="ChEBI" id="CHEBI:16782"/>
        <dbReference type="ChEBI" id="CHEBI:16810"/>
        <dbReference type="ChEBI" id="CHEBI:17499"/>
        <dbReference type="EC" id="1.1.99.2"/>
    </reaction>
</comment>
<dbReference type="KEGG" id="lel:PVL30_000585"/>
<dbReference type="OrthoDB" id="498204at2759"/>
<dbReference type="GO" id="GO:0047545">
    <property type="term" value="F:(S)-2-hydroxyglutarate dehydrogenase activity"/>
    <property type="evidence" value="ECO:0007669"/>
    <property type="project" value="UniProtKB-EC"/>
</dbReference>
<evidence type="ECO:0000313" key="11">
    <source>
        <dbReference type="Proteomes" id="UP000001996"/>
    </source>
</evidence>
<evidence type="ECO:0000256" key="7">
    <source>
        <dbReference type="ARBA" id="ARBA00038878"/>
    </source>
</evidence>
<dbReference type="eggNOG" id="KOG2665">
    <property type="taxonomic scope" value="Eukaryota"/>
</dbReference>
<comment type="cofactor">
    <cofactor evidence="1">
        <name>FAD</name>
        <dbReference type="ChEBI" id="CHEBI:57692"/>
    </cofactor>
</comment>
<dbReference type="Pfam" id="PF01266">
    <property type="entry name" value="DAO"/>
    <property type="match status" value="1"/>
</dbReference>
<dbReference type="InterPro" id="IPR006076">
    <property type="entry name" value="FAD-dep_OxRdtase"/>
</dbReference>
<dbReference type="VEuPathDB" id="FungiDB:LELG_00601"/>
<reference evidence="10 11" key="1">
    <citation type="journal article" date="2009" name="Nature">
        <title>Evolution of pathogenicity and sexual reproduction in eight Candida genomes.</title>
        <authorList>
            <person name="Butler G."/>
            <person name="Rasmussen M.D."/>
            <person name="Lin M.F."/>
            <person name="Santos M.A."/>
            <person name="Sakthikumar S."/>
            <person name="Munro C.A."/>
            <person name="Rheinbay E."/>
            <person name="Grabherr M."/>
            <person name="Forche A."/>
            <person name="Reedy J.L."/>
            <person name="Agrafioti I."/>
            <person name="Arnaud M.B."/>
            <person name="Bates S."/>
            <person name="Brown A.J."/>
            <person name="Brunke S."/>
            <person name="Costanzo M.C."/>
            <person name="Fitzpatrick D.A."/>
            <person name="de Groot P.W."/>
            <person name="Harris D."/>
            <person name="Hoyer L.L."/>
            <person name="Hube B."/>
            <person name="Klis F.M."/>
            <person name="Kodira C."/>
            <person name="Lennard N."/>
            <person name="Logue M.E."/>
            <person name="Martin R."/>
            <person name="Neiman A.M."/>
            <person name="Nikolaou E."/>
            <person name="Quail M.A."/>
            <person name="Quinn J."/>
            <person name="Santos M.C."/>
            <person name="Schmitzberger F.F."/>
            <person name="Sherlock G."/>
            <person name="Shah P."/>
            <person name="Silverstein K.A."/>
            <person name="Skrzypek M.S."/>
            <person name="Soll D."/>
            <person name="Staggs R."/>
            <person name="Stansfield I."/>
            <person name="Stumpf M.P."/>
            <person name="Sudbery P.E."/>
            <person name="Srikantha T."/>
            <person name="Zeng Q."/>
            <person name="Berman J."/>
            <person name="Berriman M."/>
            <person name="Heitman J."/>
            <person name="Gow N.A."/>
            <person name="Lorenz M.C."/>
            <person name="Birren B.W."/>
            <person name="Kellis M."/>
            <person name="Cuomo C.A."/>
        </authorList>
    </citation>
    <scope>NUCLEOTIDE SEQUENCE [LARGE SCALE GENOMIC DNA]</scope>
    <source>
        <strain evidence="11">ATCC 11503 / BCRC 21390 / CBS 2605 / JCM 1781 / NBRC 1676 / NRRL YB-4239</strain>
    </source>
</reference>
<keyword evidence="4" id="KW-0560">Oxidoreductase</keyword>
<dbReference type="OMA" id="GVHFTRM"/>
<dbReference type="InParanoid" id="A5DTB5"/>
<dbReference type="HOGENOM" id="CLU_024775_1_0_1"/>
<evidence type="ECO:0000256" key="3">
    <source>
        <dbReference type="ARBA" id="ARBA00022827"/>
    </source>
</evidence>
<evidence type="ECO:0000256" key="2">
    <source>
        <dbReference type="ARBA" id="ARBA00022630"/>
    </source>
</evidence>
<dbReference type="Gene3D" id="3.50.50.60">
    <property type="entry name" value="FAD/NAD(P)-binding domain"/>
    <property type="match status" value="1"/>
</dbReference>
<feature type="domain" description="FAD dependent oxidoreductase" evidence="9">
    <location>
        <begin position="23"/>
        <end position="409"/>
    </location>
</feature>
<keyword evidence="11" id="KW-1185">Reference proteome</keyword>
<keyword evidence="3" id="KW-0274">FAD</keyword>
<organism evidence="10 11">
    <name type="scientific">Lodderomyces elongisporus (strain ATCC 11503 / CBS 2605 / JCM 1781 / NBRC 1676 / NRRL YB-4239)</name>
    <name type="common">Yeast</name>
    <name type="synonym">Saccharomyces elongisporus</name>
    <dbReference type="NCBI Taxonomy" id="379508"/>
    <lineage>
        <taxon>Eukaryota</taxon>
        <taxon>Fungi</taxon>
        <taxon>Dikarya</taxon>
        <taxon>Ascomycota</taxon>
        <taxon>Saccharomycotina</taxon>
        <taxon>Pichiomycetes</taxon>
        <taxon>Debaryomycetaceae</taxon>
        <taxon>Candida/Lodderomyces clade</taxon>
        <taxon>Lodderomyces</taxon>
    </lineage>
</organism>
<keyword evidence="2" id="KW-0285">Flavoprotein</keyword>
<evidence type="ECO:0000256" key="5">
    <source>
        <dbReference type="ARBA" id="ARBA00036066"/>
    </source>
</evidence>
<dbReference type="InterPro" id="IPR036188">
    <property type="entry name" value="FAD/NAD-bd_sf"/>
</dbReference>
<proteinExistence type="inferred from homology"/>
<accession>A5DTB5</accession>
<dbReference type="SUPFAM" id="SSF51905">
    <property type="entry name" value="FAD/NAD(P)-binding domain"/>
    <property type="match status" value="1"/>
</dbReference>
<evidence type="ECO:0000256" key="6">
    <source>
        <dbReference type="ARBA" id="ARBA00037941"/>
    </source>
</evidence>
<dbReference type="STRING" id="379508.A5DTB5"/>
<evidence type="ECO:0000256" key="8">
    <source>
        <dbReference type="ARBA" id="ARBA00041137"/>
    </source>
</evidence>
<dbReference type="Gene3D" id="3.30.9.10">
    <property type="entry name" value="D-Amino Acid Oxidase, subunit A, domain 2"/>
    <property type="match status" value="1"/>
</dbReference>
<evidence type="ECO:0000256" key="1">
    <source>
        <dbReference type="ARBA" id="ARBA00001974"/>
    </source>
</evidence>
<dbReference type="EC" id="1.1.99.2" evidence="7"/>
<comment type="similarity">
    <text evidence="6">Belongs to the L2HGDH family.</text>
</comment>
<sequence length="415" mass="46008">MSKTIARRLFHLTSRLRSDFSHIVIGGGIVGIATAAELQKQEGNNVLLVEQHSALGQETTSRNSEVIHAGLYYPVDSLKAKFCIRGKNKIYNAWSSSSSSSSSSSINNNFPVDLQKCGKWIVAQNDAEEEYLWKLKKNADDLGVPVQFVLTKKANSQFPLIKANNAILESPTTGIISAHDYVTFHETRFTNEDGTLGLNTKVKNITYNPGTKNYSVVMETEGEEKEEMEMSSDNVINAAGLFAAEVANMLLPKDRHYNYYFAKGNYFSYTPETPLGVKITDKLIYPCPNPNASSLGTHLTFDLGGQLRFGPDLEWLENVTNAADIDYAPNARNIVPAYEAIRTYFPAITQNSLVPSYSGIRPKLLNSQQSKKKFADFVIKEEDGYPGFVNLLGIESPGLTAAWAIAEHVKNIYHQ</sequence>
<evidence type="ECO:0000313" key="10">
    <source>
        <dbReference type="EMBL" id="EDK42423.1"/>
    </source>
</evidence>
<gene>
    <name evidence="10" type="ORF">LELG_00601</name>
</gene>
<dbReference type="EMBL" id="CH981524">
    <property type="protein sequence ID" value="EDK42423.1"/>
    <property type="molecule type" value="Genomic_DNA"/>
</dbReference>
<dbReference type="PANTHER" id="PTHR43104:SF4">
    <property type="entry name" value="L-2-HYDROXYGLUTARATE DEHYDROGENASE, MITOCHONDRIAL"/>
    <property type="match status" value="1"/>
</dbReference>
<dbReference type="Proteomes" id="UP000001996">
    <property type="component" value="Unassembled WGS sequence"/>
</dbReference>
<dbReference type="GeneID" id="5234923"/>
<evidence type="ECO:0000259" key="9">
    <source>
        <dbReference type="Pfam" id="PF01266"/>
    </source>
</evidence>
<protein>
    <recommendedName>
        <fullName evidence="8">L-2-hydroxyglutarate dehydrogenase, mitochondrial</fullName>
        <ecNumber evidence="7">1.1.99.2</ecNumber>
    </recommendedName>
</protein>